<evidence type="ECO:0000313" key="3">
    <source>
        <dbReference type="Proteomes" id="UP000027446"/>
    </source>
</evidence>
<reference evidence="2 3" key="1">
    <citation type="journal article" date="2014" name="Antonie Van Leeuwenhoek">
        <title>Hyphomonas beringensis sp. nov. and Hyphomonas chukchiensis sp. nov., isolated from surface seawater of the Bering Sea and Chukchi Sea.</title>
        <authorList>
            <person name="Li C."/>
            <person name="Lai Q."/>
            <person name="Li G."/>
            <person name="Dong C."/>
            <person name="Wang J."/>
            <person name="Liao Y."/>
            <person name="Shao Z."/>
        </authorList>
    </citation>
    <scope>NUCLEOTIDE SEQUENCE [LARGE SCALE GENOMIC DNA]</scope>
    <source>
        <strain evidence="2 3">MHS-3</strain>
    </source>
</reference>
<dbReference type="InterPro" id="IPR000182">
    <property type="entry name" value="GNAT_dom"/>
</dbReference>
<dbReference type="eggNOG" id="COG1247">
    <property type="taxonomic scope" value="Bacteria"/>
</dbReference>
<organism evidence="2 3">
    <name type="scientific">Hyphomonas adhaerens MHS-3</name>
    <dbReference type="NCBI Taxonomy" id="1280949"/>
    <lineage>
        <taxon>Bacteria</taxon>
        <taxon>Pseudomonadati</taxon>
        <taxon>Pseudomonadota</taxon>
        <taxon>Alphaproteobacteria</taxon>
        <taxon>Hyphomonadales</taxon>
        <taxon>Hyphomonadaceae</taxon>
        <taxon>Hyphomonas</taxon>
    </lineage>
</organism>
<evidence type="ECO:0000313" key="2">
    <source>
        <dbReference type="EMBL" id="KCZ84232.1"/>
    </source>
</evidence>
<dbReference type="EMBL" id="ARYH01000001">
    <property type="protein sequence ID" value="KCZ84232.1"/>
    <property type="molecule type" value="Genomic_DNA"/>
</dbReference>
<comment type="caution">
    <text evidence="2">The sequence shown here is derived from an EMBL/GenBank/DDBJ whole genome shotgun (WGS) entry which is preliminary data.</text>
</comment>
<feature type="domain" description="N-acetyltransferase" evidence="1">
    <location>
        <begin position="1"/>
        <end position="161"/>
    </location>
</feature>
<proteinExistence type="predicted"/>
<dbReference type="RefSeq" id="WP_035568806.1">
    <property type="nucleotide sequence ID" value="NZ_ARYH01000001.1"/>
</dbReference>
<dbReference type="PROSITE" id="PS51186">
    <property type="entry name" value="GNAT"/>
    <property type="match status" value="1"/>
</dbReference>
<keyword evidence="2" id="KW-0808">Transferase</keyword>
<dbReference type="STRING" id="1280949.HAD_01095"/>
<dbReference type="Gene3D" id="3.40.630.30">
    <property type="match status" value="1"/>
</dbReference>
<dbReference type="AlphaFoldDB" id="A0A069E2Y2"/>
<dbReference type="Pfam" id="PF13420">
    <property type="entry name" value="Acetyltransf_4"/>
    <property type="match status" value="1"/>
</dbReference>
<keyword evidence="3" id="KW-1185">Reference proteome</keyword>
<sequence>MKIRLATSDDAGWIAGIYAPYVRDTVISFEMEPPSAEEMARRIETTLQTYPWLVAQDAGQPLGYAYASPHRARAAYRWSCDVSVYVAPQAQRRSVGTKLYVRLLDMLEEQGFRNAFAGIALPNAASIALHERLGFTHLGTYRDVGYKLGAWHDVGWWQKILSDVPGVPRDPVPLPEINPGR</sequence>
<dbReference type="PATRIC" id="fig|1280949.3.peg.223"/>
<name>A0A069E2Y2_9PROT</name>
<dbReference type="InterPro" id="IPR016181">
    <property type="entry name" value="Acyl_CoA_acyltransferase"/>
</dbReference>
<dbReference type="PANTHER" id="PTHR43072">
    <property type="entry name" value="N-ACETYLTRANSFERASE"/>
    <property type="match status" value="1"/>
</dbReference>
<dbReference type="PANTHER" id="PTHR43072:SF8">
    <property type="entry name" value="ACYLTRANSFERASE FABY-RELATED"/>
    <property type="match status" value="1"/>
</dbReference>
<dbReference type="OrthoDB" id="5459937at2"/>
<protein>
    <submittedName>
        <fullName evidence="2">N-acetyltransferase GCN5</fullName>
    </submittedName>
</protein>
<gene>
    <name evidence="2" type="ORF">HAD_01095</name>
</gene>
<dbReference type="SUPFAM" id="SSF55729">
    <property type="entry name" value="Acyl-CoA N-acyltransferases (Nat)"/>
    <property type="match status" value="1"/>
</dbReference>
<dbReference type="Proteomes" id="UP000027446">
    <property type="component" value="Unassembled WGS sequence"/>
</dbReference>
<accession>A0A069E2Y2</accession>
<dbReference type="CDD" id="cd04301">
    <property type="entry name" value="NAT_SF"/>
    <property type="match status" value="1"/>
</dbReference>
<dbReference type="NCBIfam" id="NF040504">
    <property type="entry name" value="resist_ArsN1b"/>
    <property type="match status" value="1"/>
</dbReference>
<evidence type="ECO:0000259" key="1">
    <source>
        <dbReference type="PROSITE" id="PS51186"/>
    </source>
</evidence>
<dbReference type="GO" id="GO:0016747">
    <property type="term" value="F:acyltransferase activity, transferring groups other than amino-acyl groups"/>
    <property type="evidence" value="ECO:0007669"/>
    <property type="project" value="InterPro"/>
</dbReference>